<gene>
    <name evidence="1" type="ORF">DS421_19g655460</name>
</gene>
<proteinExistence type="predicted"/>
<evidence type="ECO:0000313" key="2">
    <source>
        <dbReference type="Proteomes" id="UP000464620"/>
    </source>
</evidence>
<organism evidence="1 2">
    <name type="scientific">Arachis hypogaea</name>
    <name type="common">Peanut</name>
    <dbReference type="NCBI Taxonomy" id="3818"/>
    <lineage>
        <taxon>Eukaryota</taxon>
        <taxon>Viridiplantae</taxon>
        <taxon>Streptophyta</taxon>
        <taxon>Embryophyta</taxon>
        <taxon>Tracheophyta</taxon>
        <taxon>Spermatophyta</taxon>
        <taxon>Magnoliopsida</taxon>
        <taxon>eudicotyledons</taxon>
        <taxon>Gunneridae</taxon>
        <taxon>Pentapetalae</taxon>
        <taxon>rosids</taxon>
        <taxon>fabids</taxon>
        <taxon>Fabales</taxon>
        <taxon>Fabaceae</taxon>
        <taxon>Papilionoideae</taxon>
        <taxon>50 kb inversion clade</taxon>
        <taxon>dalbergioids sensu lato</taxon>
        <taxon>Dalbergieae</taxon>
        <taxon>Pterocarpus clade</taxon>
        <taxon>Arachis</taxon>
    </lineage>
</organism>
<sequence length="69" mass="8261">MHFGTRFCIFKFLTIGKILQYYCIALFQNRVVEGIKEEKIPSLNKKKNQLLYLQFMPNLSNFNSDFCQF</sequence>
<dbReference type="AlphaFoldDB" id="A0A6B9VAM2"/>
<dbReference type="EMBL" id="CP031001">
    <property type="protein sequence ID" value="QHN77751.1"/>
    <property type="molecule type" value="Genomic_DNA"/>
</dbReference>
<protein>
    <submittedName>
        <fullName evidence="1">Uncharacterized protein</fullName>
    </submittedName>
</protein>
<reference evidence="1 2" key="1">
    <citation type="submission" date="2020-01" db="EMBL/GenBank/DDBJ databases">
        <title>Genome sequence of Arachis hypogaea, cultivar Shitouqi.</title>
        <authorList>
            <person name="Zhuang W."/>
            <person name="Chen H."/>
            <person name="Varshney R."/>
            <person name="Wang D."/>
            <person name="Ming R."/>
        </authorList>
    </citation>
    <scope>NUCLEOTIDE SEQUENCE [LARGE SCALE GENOMIC DNA]</scope>
    <source>
        <tissue evidence="1">Young leaf</tissue>
    </source>
</reference>
<accession>A0A6B9VAM2</accession>
<evidence type="ECO:0000313" key="1">
    <source>
        <dbReference type="EMBL" id="QHN77751.1"/>
    </source>
</evidence>
<dbReference type="Proteomes" id="UP000464620">
    <property type="component" value="Chromosome B09"/>
</dbReference>
<name>A0A6B9VAM2_ARAHY</name>